<evidence type="ECO:0000313" key="12">
    <source>
        <dbReference type="EMBL" id="MEN5376592.1"/>
    </source>
</evidence>
<evidence type="ECO:0000256" key="7">
    <source>
        <dbReference type="ARBA" id="ARBA00023237"/>
    </source>
</evidence>
<dbReference type="Gene3D" id="2.170.130.10">
    <property type="entry name" value="TonB-dependent receptor, plug domain"/>
    <property type="match status" value="1"/>
</dbReference>
<keyword evidence="2 8" id="KW-0813">Transport</keyword>
<dbReference type="Pfam" id="PF00593">
    <property type="entry name" value="TonB_dep_Rec_b-barrel"/>
    <property type="match status" value="1"/>
</dbReference>
<evidence type="ECO:0000256" key="9">
    <source>
        <dbReference type="RuleBase" id="RU003357"/>
    </source>
</evidence>
<evidence type="ECO:0000256" key="6">
    <source>
        <dbReference type="ARBA" id="ARBA00023136"/>
    </source>
</evidence>
<dbReference type="NCBIfam" id="TIGR04056">
    <property type="entry name" value="OMP_RagA_SusC"/>
    <property type="match status" value="1"/>
</dbReference>
<gene>
    <name evidence="12" type="ORF">ABE541_04890</name>
</gene>
<dbReference type="Pfam" id="PF13715">
    <property type="entry name" value="CarbopepD_reg_2"/>
    <property type="match status" value="1"/>
</dbReference>
<dbReference type="InterPro" id="IPR012910">
    <property type="entry name" value="Plug_dom"/>
</dbReference>
<dbReference type="InterPro" id="IPR036942">
    <property type="entry name" value="Beta-barrel_TonB_sf"/>
</dbReference>
<evidence type="ECO:0000259" key="11">
    <source>
        <dbReference type="Pfam" id="PF07715"/>
    </source>
</evidence>
<dbReference type="InterPro" id="IPR037066">
    <property type="entry name" value="Plug_dom_sf"/>
</dbReference>
<keyword evidence="6 8" id="KW-0472">Membrane</keyword>
<dbReference type="InterPro" id="IPR000531">
    <property type="entry name" value="Beta-barrel_TonB"/>
</dbReference>
<evidence type="ECO:0000256" key="3">
    <source>
        <dbReference type="ARBA" id="ARBA00022452"/>
    </source>
</evidence>
<dbReference type="InterPro" id="IPR023996">
    <property type="entry name" value="TonB-dep_OMP_SusC/RagA"/>
</dbReference>
<dbReference type="InterPro" id="IPR023997">
    <property type="entry name" value="TonB-dep_OMP_SusC/RagA_CS"/>
</dbReference>
<keyword evidence="5 9" id="KW-0798">TonB box</keyword>
<evidence type="ECO:0000256" key="2">
    <source>
        <dbReference type="ARBA" id="ARBA00022448"/>
    </source>
</evidence>
<keyword evidence="7 8" id="KW-0998">Cell outer membrane</keyword>
<name>A0ABV0BPS7_9SPHI</name>
<reference evidence="12 13" key="1">
    <citation type="submission" date="2024-04" db="EMBL/GenBank/DDBJ databases">
        <title>WGS of bacteria from Torrens River.</title>
        <authorList>
            <person name="Wyrsch E.R."/>
            <person name="Drigo B."/>
        </authorList>
    </citation>
    <scope>NUCLEOTIDE SEQUENCE [LARGE SCALE GENOMIC DNA]</scope>
    <source>
        <strain evidence="12 13">TWI391</strain>
    </source>
</reference>
<evidence type="ECO:0000256" key="4">
    <source>
        <dbReference type="ARBA" id="ARBA00022692"/>
    </source>
</evidence>
<protein>
    <submittedName>
        <fullName evidence="12">TonB-dependent receptor</fullName>
    </submittedName>
</protein>
<accession>A0ABV0BPS7</accession>
<dbReference type="EMBL" id="JBDJNQ010000002">
    <property type="protein sequence ID" value="MEN5376592.1"/>
    <property type="molecule type" value="Genomic_DNA"/>
</dbReference>
<evidence type="ECO:0000256" key="8">
    <source>
        <dbReference type="PROSITE-ProRule" id="PRU01360"/>
    </source>
</evidence>
<dbReference type="Pfam" id="PF07715">
    <property type="entry name" value="Plug"/>
    <property type="match status" value="1"/>
</dbReference>
<evidence type="ECO:0000313" key="13">
    <source>
        <dbReference type="Proteomes" id="UP001409291"/>
    </source>
</evidence>
<dbReference type="InterPro" id="IPR008969">
    <property type="entry name" value="CarboxyPept-like_regulatory"/>
</dbReference>
<proteinExistence type="inferred from homology"/>
<dbReference type="NCBIfam" id="TIGR04057">
    <property type="entry name" value="SusC_RagA_signa"/>
    <property type="match status" value="1"/>
</dbReference>
<keyword evidence="4 8" id="KW-0812">Transmembrane</keyword>
<feature type="domain" description="TonB-dependent receptor plug" evidence="11">
    <location>
        <begin position="128"/>
        <end position="234"/>
    </location>
</feature>
<sequence>MKENVLFWKGKGFFIFFFLLLGFNYASGQITKIQGIVRNATGILPGVTVAAEGSSLKTQTDGNGQYSLNINGANAVIFTFIGYEKQRIVLQDVTDSKNGIYTLNVTLKESEGDLLDEVVVVGFGTQKKTNLTGSVAVVDAKQLENRPVRNAIQALQGLAPGLNISQNGGSLEANPTINIRGVGTIGTSSSSPLVLIDGSEGSLAALNPQDIESVSVLKDAGAASIYGSRAAFGVILVTTKSGKVGKTTVNYNNSLRMNKPTLMPKMMDSYTFAQYFNQAEVNGNGTPHFSEEYLKRILDYQNGSNKNSIIVSPDNPQYWADGYAYGNDNVDWFKAMYRDQAFSHEHNLSLNGGSDKTTYYLSGNFMKQQGLMAFNTDHYDRYAISAKINSKVSDIFQIGYNARLVREDYERPAALTNSFYDDLGRQGWPTLPLYDPNGFLYSSPSPALVMKEGGVDNSTKDYIYQQLQLTLEPLKGWKTIANLNYRTTTQFRHWDSQKLYNHDVNGNPYLYKNTSNVYEFGLKENYYNINIYSEYDKRMGDHHFKGMVGFQAEQTAFRNLGVQRDGIILPDQPVINIASGTDINGNPVVPSVSGEYQKWASAGFFGRLNYDFRDKYLFEANLRYDGSSRFRSDSRWGWFPSVSAGWNVAKETFFEDALPYINMFKFRASYGELGNQNTEIWYPTYVVQPTGTNNGGWLINNARPNTASAPGLVSALLTWESINTSNIGVDFAALNNKLSGSFEVFDRRTYDMVGPAPQLPVTLGTQVPETNNTDLKTQGFEATIGWNDRTKGGLSYGAKFLISDNVTTITRYPNEIGVLNKYRKNQRWGDIWGLQTLGIAKSQEEMDRHLESLPNGGQTAIGTQWAAGDVMYKDINGDGKIDKGGNTEGNPGDLSVIGNNTPRYTFGLNLNAEYKNFDFSIFFQGVMKRDVWQGGYYFWGATGNKWWSTGLVDHLDYFRTADNVLGENLDGYYARPTFGTSKNQEIQSRYLQNASYIRIKNVQLGYTIPKATTNRIGVERLRVYIAGENVWTGSKVAGMFDPETIDGGSNGTVYPLTKVWSAGLSVTF</sequence>
<organism evidence="12 13">
    <name type="scientific">Sphingobacterium kitahiroshimense</name>
    <dbReference type="NCBI Taxonomy" id="470446"/>
    <lineage>
        <taxon>Bacteria</taxon>
        <taxon>Pseudomonadati</taxon>
        <taxon>Bacteroidota</taxon>
        <taxon>Sphingobacteriia</taxon>
        <taxon>Sphingobacteriales</taxon>
        <taxon>Sphingobacteriaceae</taxon>
        <taxon>Sphingobacterium</taxon>
    </lineage>
</organism>
<feature type="domain" description="TonB-dependent receptor-like beta-barrel" evidence="10">
    <location>
        <begin position="417"/>
        <end position="1029"/>
    </location>
</feature>
<dbReference type="Proteomes" id="UP001409291">
    <property type="component" value="Unassembled WGS sequence"/>
</dbReference>
<comment type="caution">
    <text evidence="12">The sequence shown here is derived from an EMBL/GenBank/DDBJ whole genome shotgun (WGS) entry which is preliminary data.</text>
</comment>
<dbReference type="Gene3D" id="2.60.40.1120">
    <property type="entry name" value="Carboxypeptidase-like, regulatory domain"/>
    <property type="match status" value="1"/>
</dbReference>
<evidence type="ECO:0000256" key="5">
    <source>
        <dbReference type="ARBA" id="ARBA00023077"/>
    </source>
</evidence>
<keyword evidence="13" id="KW-1185">Reference proteome</keyword>
<keyword evidence="3 8" id="KW-1134">Transmembrane beta strand</keyword>
<comment type="similarity">
    <text evidence="8 9">Belongs to the TonB-dependent receptor family.</text>
</comment>
<keyword evidence="12" id="KW-0675">Receptor</keyword>
<comment type="subcellular location">
    <subcellularLocation>
        <location evidence="1 8">Cell outer membrane</location>
        <topology evidence="1 8">Multi-pass membrane protein</topology>
    </subcellularLocation>
</comment>
<evidence type="ECO:0000259" key="10">
    <source>
        <dbReference type="Pfam" id="PF00593"/>
    </source>
</evidence>
<evidence type="ECO:0000256" key="1">
    <source>
        <dbReference type="ARBA" id="ARBA00004571"/>
    </source>
</evidence>
<dbReference type="SUPFAM" id="SSF56935">
    <property type="entry name" value="Porins"/>
    <property type="match status" value="1"/>
</dbReference>
<dbReference type="InterPro" id="IPR039426">
    <property type="entry name" value="TonB-dep_rcpt-like"/>
</dbReference>
<dbReference type="RefSeq" id="WP_346580805.1">
    <property type="nucleotide sequence ID" value="NZ_JBDJLH010000003.1"/>
</dbReference>
<dbReference type="Gene3D" id="2.40.170.20">
    <property type="entry name" value="TonB-dependent receptor, beta-barrel domain"/>
    <property type="match status" value="1"/>
</dbReference>
<dbReference type="PROSITE" id="PS52016">
    <property type="entry name" value="TONB_DEPENDENT_REC_3"/>
    <property type="match status" value="1"/>
</dbReference>
<dbReference type="SUPFAM" id="SSF49464">
    <property type="entry name" value="Carboxypeptidase regulatory domain-like"/>
    <property type="match status" value="1"/>
</dbReference>